<keyword evidence="2" id="KW-0732">Signal</keyword>
<keyword evidence="4" id="KW-1185">Reference proteome</keyword>
<feature type="region of interest" description="Disordered" evidence="1">
    <location>
        <begin position="156"/>
        <end position="183"/>
    </location>
</feature>
<evidence type="ECO:0000256" key="2">
    <source>
        <dbReference type="SAM" id="SignalP"/>
    </source>
</evidence>
<dbReference type="Proteomes" id="UP001153269">
    <property type="component" value="Unassembled WGS sequence"/>
</dbReference>
<comment type="caution">
    <text evidence="3">The sequence shown here is derived from an EMBL/GenBank/DDBJ whole genome shotgun (WGS) entry which is preliminary data.</text>
</comment>
<reference evidence="3" key="1">
    <citation type="submission" date="2020-03" db="EMBL/GenBank/DDBJ databases">
        <authorList>
            <person name="Weist P."/>
        </authorList>
    </citation>
    <scope>NUCLEOTIDE SEQUENCE</scope>
</reference>
<evidence type="ECO:0000256" key="1">
    <source>
        <dbReference type="SAM" id="MobiDB-lite"/>
    </source>
</evidence>
<feature type="signal peptide" evidence="2">
    <location>
        <begin position="1"/>
        <end position="21"/>
    </location>
</feature>
<feature type="chain" id="PRO_5040440878" evidence="2">
    <location>
        <begin position="22"/>
        <end position="183"/>
    </location>
</feature>
<evidence type="ECO:0000313" key="3">
    <source>
        <dbReference type="EMBL" id="CAB1422579.1"/>
    </source>
</evidence>
<name>A0A9N7U2L8_PLEPL</name>
<dbReference type="AlphaFoldDB" id="A0A9N7U2L8"/>
<accession>A0A9N7U2L8</accession>
<sequence length="183" mass="19667">MFLLLPLCVFVMWAVQRLVHWQKSGGGYEPIQKEFAPPPPLLFRKMSNPDLSPAAAAASKSKLYRQLSQDESRVRRSSMAMTGKQLLPLSNSLHAGVSQLAWQGPSGACGGAGGPAGGLEVNNLVRMRSQTLGQSAPSLTGLKELSLPRRGSFCRTSNRKSLIVTSSTSPTLPRPHSPLHGHT</sequence>
<feature type="non-terminal residue" evidence="3">
    <location>
        <position position="183"/>
    </location>
</feature>
<feature type="compositionally biased region" description="Polar residues" evidence="1">
    <location>
        <begin position="156"/>
        <end position="171"/>
    </location>
</feature>
<dbReference type="EMBL" id="CADEAL010000594">
    <property type="protein sequence ID" value="CAB1422579.1"/>
    <property type="molecule type" value="Genomic_DNA"/>
</dbReference>
<organism evidence="3 4">
    <name type="scientific">Pleuronectes platessa</name>
    <name type="common">European plaice</name>
    <dbReference type="NCBI Taxonomy" id="8262"/>
    <lineage>
        <taxon>Eukaryota</taxon>
        <taxon>Metazoa</taxon>
        <taxon>Chordata</taxon>
        <taxon>Craniata</taxon>
        <taxon>Vertebrata</taxon>
        <taxon>Euteleostomi</taxon>
        <taxon>Actinopterygii</taxon>
        <taxon>Neopterygii</taxon>
        <taxon>Teleostei</taxon>
        <taxon>Neoteleostei</taxon>
        <taxon>Acanthomorphata</taxon>
        <taxon>Carangaria</taxon>
        <taxon>Pleuronectiformes</taxon>
        <taxon>Pleuronectoidei</taxon>
        <taxon>Pleuronectidae</taxon>
        <taxon>Pleuronectes</taxon>
    </lineage>
</organism>
<protein>
    <submittedName>
        <fullName evidence="3">Uncharacterized protein</fullName>
    </submittedName>
</protein>
<evidence type="ECO:0000313" key="4">
    <source>
        <dbReference type="Proteomes" id="UP001153269"/>
    </source>
</evidence>
<gene>
    <name evidence="3" type="ORF">PLEPLA_LOCUS10495</name>
</gene>
<proteinExistence type="predicted"/>